<evidence type="ECO:0000313" key="2">
    <source>
        <dbReference type="Proteomes" id="UP000318946"/>
    </source>
</evidence>
<dbReference type="RefSeq" id="WP_141412415.1">
    <property type="nucleotide sequence ID" value="NZ_AP019735.1"/>
</dbReference>
<dbReference type="EMBL" id="AP019735">
    <property type="protein sequence ID" value="BBL03751.1"/>
    <property type="molecule type" value="Genomic_DNA"/>
</dbReference>
<keyword evidence="2" id="KW-1185">Reference proteome</keyword>
<organism evidence="1 2">
    <name type="scientific">Alistipes communis</name>
    <dbReference type="NCBI Taxonomy" id="2585118"/>
    <lineage>
        <taxon>Bacteria</taxon>
        <taxon>Pseudomonadati</taxon>
        <taxon>Bacteroidota</taxon>
        <taxon>Bacteroidia</taxon>
        <taxon>Bacteroidales</taxon>
        <taxon>Rikenellaceae</taxon>
        <taxon>Alistipes</taxon>
    </lineage>
</organism>
<dbReference type="KEGG" id="acou:A5CBH24_10640"/>
<gene>
    <name evidence="1" type="ORF">A5CBH24_10640</name>
</gene>
<dbReference type="GeneID" id="78341781"/>
<evidence type="ECO:0000313" key="1">
    <source>
        <dbReference type="EMBL" id="BBL03751.1"/>
    </source>
</evidence>
<accession>A0A4Y1WRP2</accession>
<dbReference type="Proteomes" id="UP000318946">
    <property type="component" value="Chromosome"/>
</dbReference>
<sequence>MKLPDDIKDFLPRYLTEESTQVLLQQIDDYAKEGTTDKVYAYPLSNDETIYQGDGICDLPIFQYKLNEDGKGSAATKYAPCIILSNTCDISFDNTRKRPINVCYAPLIELDRFYNALKEQFGKDRADNIINDVRKQKITDTLYLPAGEKLKKEHIVFLDKISSIDNRLVCRKNLRETRLFTLSNFGFYLFLLKLSINFTRIQERVDRVFA</sequence>
<dbReference type="OrthoDB" id="982267at2"/>
<protein>
    <submittedName>
        <fullName evidence="1">Uncharacterized protein</fullName>
    </submittedName>
</protein>
<dbReference type="AlphaFoldDB" id="A0A4Y1WRP2"/>
<proteinExistence type="predicted"/>
<reference evidence="2" key="1">
    <citation type="submission" date="2019-06" db="EMBL/GenBank/DDBJ databases">
        <title>Alistipes onderdonkii subsp. vulgaris subsp. nov., Alistipes dispar sp. nov. and Alistipes communis sp. nov., isolated from human faeces, and creation of Alistipes onderdonkii subsp. onderdonkii subsp. nov.</title>
        <authorList>
            <person name="Sakamoto M."/>
            <person name="Ikeyama N."/>
            <person name="Ogata Y."/>
            <person name="Suda W."/>
            <person name="Iino T."/>
            <person name="Hattori M."/>
            <person name="Ohkuma M."/>
        </authorList>
    </citation>
    <scope>NUCLEOTIDE SEQUENCE [LARGE SCALE GENOMIC DNA]</scope>
    <source>
        <strain evidence="2">5CBH24</strain>
    </source>
</reference>
<name>A0A4Y1WRP2_9BACT</name>